<organism evidence="3 6">
    <name type="scientific">Didymodactylos carnosus</name>
    <dbReference type="NCBI Taxonomy" id="1234261"/>
    <lineage>
        <taxon>Eukaryota</taxon>
        <taxon>Metazoa</taxon>
        <taxon>Spiralia</taxon>
        <taxon>Gnathifera</taxon>
        <taxon>Rotifera</taxon>
        <taxon>Eurotatoria</taxon>
        <taxon>Bdelloidea</taxon>
        <taxon>Philodinida</taxon>
        <taxon>Philodinidae</taxon>
        <taxon>Didymodactylos</taxon>
    </lineage>
</organism>
<comment type="caution">
    <text evidence="3">The sequence shown here is derived from an EMBL/GenBank/DDBJ whole genome shotgun (WGS) entry which is preliminary data.</text>
</comment>
<dbReference type="EMBL" id="CAJOBC010005638">
    <property type="protein sequence ID" value="CAF3870582.1"/>
    <property type="molecule type" value="Genomic_DNA"/>
</dbReference>
<evidence type="ECO:0000313" key="6">
    <source>
        <dbReference type="Proteomes" id="UP000663829"/>
    </source>
</evidence>
<dbReference type="EMBL" id="CAJNOK010005477">
    <property type="protein sequence ID" value="CAF0973696.1"/>
    <property type="molecule type" value="Genomic_DNA"/>
</dbReference>
<proteinExistence type="predicted"/>
<dbReference type="Proteomes" id="UP000677228">
    <property type="component" value="Unassembled WGS sequence"/>
</dbReference>
<evidence type="ECO:0000256" key="1">
    <source>
        <dbReference type="SAM" id="Phobius"/>
    </source>
</evidence>
<dbReference type="AlphaFoldDB" id="A0A814PG44"/>
<evidence type="ECO:0008006" key="7">
    <source>
        <dbReference type="Google" id="ProtNLM"/>
    </source>
</evidence>
<evidence type="ECO:0000313" key="4">
    <source>
        <dbReference type="EMBL" id="CAF3744938.1"/>
    </source>
</evidence>
<keyword evidence="1" id="KW-0472">Membrane</keyword>
<dbReference type="OrthoDB" id="7698997at2759"/>
<reference evidence="3" key="1">
    <citation type="submission" date="2021-02" db="EMBL/GenBank/DDBJ databases">
        <authorList>
            <person name="Nowell W R."/>
        </authorList>
    </citation>
    <scope>NUCLEOTIDE SEQUENCE</scope>
</reference>
<evidence type="ECO:0000313" key="3">
    <source>
        <dbReference type="EMBL" id="CAF1105900.1"/>
    </source>
</evidence>
<dbReference type="EMBL" id="CAJOBA010005484">
    <property type="protein sequence ID" value="CAF3744938.1"/>
    <property type="molecule type" value="Genomic_DNA"/>
</dbReference>
<evidence type="ECO:0000313" key="5">
    <source>
        <dbReference type="EMBL" id="CAF3870582.1"/>
    </source>
</evidence>
<dbReference type="Proteomes" id="UP000682733">
    <property type="component" value="Unassembled WGS sequence"/>
</dbReference>
<name>A0A814PG44_9BILA</name>
<dbReference type="Proteomes" id="UP000663829">
    <property type="component" value="Unassembled WGS sequence"/>
</dbReference>
<keyword evidence="1" id="KW-1133">Transmembrane helix</keyword>
<dbReference type="Proteomes" id="UP000681722">
    <property type="component" value="Unassembled WGS sequence"/>
</dbReference>
<sequence length="245" mass="28162">MASDLNNDLIVIEKWSQHWKLPLNISKCEAMLLTLKPVPAVLPRLYVANNPIRQSTVHKHLGLLLTIRMDWTTYIDNILLRINKLIELLKLHSRMLNRQALDVIYKSFVLPCFSYGCVVFNSTTEYNLERFQSAQYGAALAVTGAVYGSSSESILSDLGWSCIRDIFKQRRIVTYHTIIVRQKPDYLFGLIPTPTHPNLNYNLRSQSATGPQLSISKCRLEWLNIHFFIAFQADGIVYLLVCYLR</sequence>
<feature type="transmembrane region" description="Helical" evidence="1">
    <location>
        <begin position="222"/>
        <end position="244"/>
    </location>
</feature>
<protein>
    <recommendedName>
        <fullName evidence="7">Reverse transcriptase domain-containing protein</fullName>
    </recommendedName>
</protein>
<gene>
    <name evidence="3" type="ORF">GPM918_LOCUS18986</name>
    <name evidence="2" type="ORF">OVA965_LOCUS13234</name>
    <name evidence="5" type="ORF">SRO942_LOCUS18983</name>
    <name evidence="4" type="ORF">TMI583_LOCUS13239</name>
</gene>
<dbReference type="EMBL" id="CAJNOQ010005638">
    <property type="protein sequence ID" value="CAF1105900.1"/>
    <property type="molecule type" value="Genomic_DNA"/>
</dbReference>
<evidence type="ECO:0000313" key="2">
    <source>
        <dbReference type="EMBL" id="CAF0973696.1"/>
    </source>
</evidence>
<accession>A0A814PG44</accession>
<keyword evidence="6" id="KW-1185">Reference proteome</keyword>
<keyword evidence="1" id="KW-0812">Transmembrane</keyword>